<keyword evidence="6" id="KW-1185">Reference proteome</keyword>
<dbReference type="InterPro" id="IPR037045">
    <property type="entry name" value="S8pro/Inhibitor_I9_sf"/>
</dbReference>
<dbReference type="InterPro" id="IPR045051">
    <property type="entry name" value="SBT"/>
</dbReference>
<dbReference type="Gene3D" id="3.30.70.80">
    <property type="entry name" value="Peptidase S8 propeptide/proteinase inhibitor I9"/>
    <property type="match status" value="1"/>
</dbReference>
<name>A0AAN9JNX9_CLITE</name>
<evidence type="ECO:0000256" key="3">
    <source>
        <dbReference type="ARBA" id="ARBA00022729"/>
    </source>
</evidence>
<dbReference type="Proteomes" id="UP001359559">
    <property type="component" value="Unassembled WGS sequence"/>
</dbReference>
<reference evidence="5 6" key="1">
    <citation type="submission" date="2024-01" db="EMBL/GenBank/DDBJ databases">
        <title>The genomes of 5 underutilized Papilionoideae crops provide insights into root nodulation and disease resistance.</title>
        <authorList>
            <person name="Yuan L."/>
        </authorList>
    </citation>
    <scope>NUCLEOTIDE SEQUENCE [LARGE SCALE GENOMIC DNA]</scope>
    <source>
        <strain evidence="5">LY-2023</strain>
        <tissue evidence="5">Leaf</tissue>
    </source>
</reference>
<organism evidence="5 6">
    <name type="scientific">Clitoria ternatea</name>
    <name type="common">Butterfly pea</name>
    <dbReference type="NCBI Taxonomy" id="43366"/>
    <lineage>
        <taxon>Eukaryota</taxon>
        <taxon>Viridiplantae</taxon>
        <taxon>Streptophyta</taxon>
        <taxon>Embryophyta</taxon>
        <taxon>Tracheophyta</taxon>
        <taxon>Spermatophyta</taxon>
        <taxon>Magnoliopsida</taxon>
        <taxon>eudicotyledons</taxon>
        <taxon>Gunneridae</taxon>
        <taxon>Pentapetalae</taxon>
        <taxon>rosids</taxon>
        <taxon>fabids</taxon>
        <taxon>Fabales</taxon>
        <taxon>Fabaceae</taxon>
        <taxon>Papilionoideae</taxon>
        <taxon>50 kb inversion clade</taxon>
        <taxon>NPAAA clade</taxon>
        <taxon>indigoferoid/millettioid clade</taxon>
        <taxon>Phaseoleae</taxon>
        <taxon>Clitoria</taxon>
    </lineage>
</organism>
<comment type="subcellular location">
    <subcellularLocation>
        <location evidence="1">Secreted</location>
    </subcellularLocation>
</comment>
<evidence type="ECO:0000259" key="4">
    <source>
        <dbReference type="Pfam" id="PF05922"/>
    </source>
</evidence>
<dbReference type="GO" id="GO:0004252">
    <property type="term" value="F:serine-type endopeptidase activity"/>
    <property type="evidence" value="ECO:0007669"/>
    <property type="project" value="InterPro"/>
</dbReference>
<proteinExistence type="inferred from homology"/>
<gene>
    <name evidence="5" type="ORF">RJT34_11624</name>
</gene>
<evidence type="ECO:0000313" key="6">
    <source>
        <dbReference type="Proteomes" id="UP001359559"/>
    </source>
</evidence>
<keyword evidence="3" id="KW-0732">Signal</keyword>
<feature type="domain" description="Inhibitor I9" evidence="4">
    <location>
        <begin position="11"/>
        <end position="68"/>
    </location>
</feature>
<accession>A0AAN9JNX9</accession>
<dbReference type="PANTHER" id="PTHR10795">
    <property type="entry name" value="PROPROTEIN CONVERTASE SUBTILISIN/KEXIN"/>
    <property type="match status" value="1"/>
</dbReference>
<dbReference type="SUPFAM" id="SSF52743">
    <property type="entry name" value="Subtilisin-like"/>
    <property type="match status" value="1"/>
</dbReference>
<evidence type="ECO:0000256" key="1">
    <source>
        <dbReference type="ARBA" id="ARBA00004613"/>
    </source>
</evidence>
<dbReference type="InterPro" id="IPR010259">
    <property type="entry name" value="S8pro/Inhibitor_I9"/>
</dbReference>
<protein>
    <recommendedName>
        <fullName evidence="4">Inhibitor I9 domain-containing protein</fullName>
    </recommendedName>
</protein>
<dbReference type="AlphaFoldDB" id="A0AAN9JNX9"/>
<dbReference type="InterPro" id="IPR036852">
    <property type="entry name" value="Peptidase_S8/S53_dom_sf"/>
</dbReference>
<evidence type="ECO:0000313" key="5">
    <source>
        <dbReference type="EMBL" id="KAK7300774.1"/>
    </source>
</evidence>
<dbReference type="Pfam" id="PF05922">
    <property type="entry name" value="Inhibitor_I9"/>
    <property type="match status" value="1"/>
</dbReference>
<comment type="caution">
    <text evidence="5">The sequence shown here is derived from an EMBL/GenBank/DDBJ whole genome shotgun (WGS) entry which is preliminary data.</text>
</comment>
<dbReference type="EMBL" id="JAYKXN010000003">
    <property type="protein sequence ID" value="KAK7300774.1"/>
    <property type="molecule type" value="Genomic_DNA"/>
</dbReference>
<evidence type="ECO:0000256" key="2">
    <source>
        <dbReference type="ARBA" id="ARBA00011073"/>
    </source>
</evidence>
<dbReference type="GO" id="GO:0006508">
    <property type="term" value="P:proteolysis"/>
    <property type="evidence" value="ECO:0007669"/>
    <property type="project" value="InterPro"/>
</dbReference>
<dbReference type="GO" id="GO:0005576">
    <property type="term" value="C:extracellular region"/>
    <property type="evidence" value="ECO:0007669"/>
    <property type="project" value="UniProtKB-SubCell"/>
</dbReference>
<sequence>MGSYPKDLESPNLLHTNMVQAALGSKLASDTLLHSYKSFNGFVANLTEKEAEKMRGLDGVVSVIPNSVHQPQTTKSWDFLGFPENVQRAALESELVVGVVDTGICPRLLALMM</sequence>
<comment type="similarity">
    <text evidence="2">Belongs to the peptidase S8 family.</text>
</comment>